<organism evidence="1 2">
    <name type="scientific">Plantimonas leprariae</name>
    <dbReference type="NCBI Taxonomy" id="2615207"/>
    <lineage>
        <taxon>Bacteria</taxon>
        <taxon>Pseudomonadati</taxon>
        <taxon>Pseudomonadota</taxon>
        <taxon>Alphaproteobacteria</taxon>
        <taxon>Hyphomicrobiales</taxon>
        <taxon>Aurantimonadaceae</taxon>
        <taxon>Plantimonas</taxon>
    </lineage>
</organism>
<sequence length="43" mass="4600">MIGIAYDPESDTAYFRMGKGRIVEAQEAGSLIYDVDAALCSTA</sequence>
<evidence type="ECO:0000313" key="2">
    <source>
        <dbReference type="Proteomes" id="UP000432089"/>
    </source>
</evidence>
<dbReference type="RefSeq" id="WP_150968451.1">
    <property type="nucleotide sequence ID" value="NZ_VZDO01000003.1"/>
</dbReference>
<keyword evidence="2" id="KW-1185">Reference proteome</keyword>
<gene>
    <name evidence="1" type="ORF">F6X38_05010</name>
</gene>
<protein>
    <submittedName>
        <fullName evidence="1">DUF2283 domain-containing protein</fullName>
    </submittedName>
</protein>
<dbReference type="Proteomes" id="UP000432089">
    <property type="component" value="Unassembled WGS sequence"/>
</dbReference>
<name>A0A7V7PRE6_9HYPH</name>
<comment type="caution">
    <text evidence="1">The sequence shown here is derived from an EMBL/GenBank/DDBJ whole genome shotgun (WGS) entry which is preliminary data.</text>
</comment>
<dbReference type="Pfam" id="PF10049">
    <property type="entry name" value="DUF2283"/>
    <property type="match status" value="1"/>
</dbReference>
<dbReference type="AlphaFoldDB" id="A0A7V7PRE6"/>
<dbReference type="InterPro" id="IPR019270">
    <property type="entry name" value="DUF2283"/>
</dbReference>
<evidence type="ECO:0000313" key="1">
    <source>
        <dbReference type="EMBL" id="KAB0681255.1"/>
    </source>
</evidence>
<dbReference type="EMBL" id="VZDO01000003">
    <property type="protein sequence ID" value="KAB0681255.1"/>
    <property type="molecule type" value="Genomic_DNA"/>
</dbReference>
<proteinExistence type="predicted"/>
<accession>A0A7V7PRE6</accession>
<reference evidence="1 2" key="1">
    <citation type="submission" date="2019-09" db="EMBL/GenBank/DDBJ databases">
        <title>YIM 132180 draft genome.</title>
        <authorList>
            <person name="Zhang K."/>
        </authorList>
    </citation>
    <scope>NUCLEOTIDE SEQUENCE [LARGE SCALE GENOMIC DNA]</scope>
    <source>
        <strain evidence="1 2">YIM 132180</strain>
    </source>
</reference>